<feature type="region of interest" description="Disordered" evidence="1">
    <location>
        <begin position="185"/>
        <end position="293"/>
    </location>
</feature>
<proteinExistence type="predicted"/>
<feature type="compositionally biased region" description="Polar residues" evidence="1">
    <location>
        <begin position="1"/>
        <end position="10"/>
    </location>
</feature>
<feature type="compositionally biased region" description="Acidic residues" evidence="1">
    <location>
        <begin position="585"/>
        <end position="600"/>
    </location>
</feature>
<name>A0A1B7NFN2_9AGAM</name>
<evidence type="ECO:0000313" key="2">
    <source>
        <dbReference type="EMBL" id="OAX43609.1"/>
    </source>
</evidence>
<keyword evidence="3" id="KW-1185">Reference proteome</keyword>
<evidence type="ECO:0008006" key="4">
    <source>
        <dbReference type="Google" id="ProtNLM"/>
    </source>
</evidence>
<dbReference type="Proteomes" id="UP000092154">
    <property type="component" value="Unassembled WGS sequence"/>
</dbReference>
<feature type="region of interest" description="Disordered" evidence="1">
    <location>
        <begin position="1"/>
        <end position="43"/>
    </location>
</feature>
<feature type="region of interest" description="Disordered" evidence="1">
    <location>
        <begin position="493"/>
        <end position="520"/>
    </location>
</feature>
<feature type="compositionally biased region" description="Basic and acidic residues" evidence="1">
    <location>
        <begin position="212"/>
        <end position="234"/>
    </location>
</feature>
<organism evidence="2 3">
    <name type="scientific">Rhizopogon vinicolor AM-OR11-026</name>
    <dbReference type="NCBI Taxonomy" id="1314800"/>
    <lineage>
        <taxon>Eukaryota</taxon>
        <taxon>Fungi</taxon>
        <taxon>Dikarya</taxon>
        <taxon>Basidiomycota</taxon>
        <taxon>Agaricomycotina</taxon>
        <taxon>Agaricomycetes</taxon>
        <taxon>Agaricomycetidae</taxon>
        <taxon>Boletales</taxon>
        <taxon>Suillineae</taxon>
        <taxon>Rhizopogonaceae</taxon>
        <taxon>Rhizopogon</taxon>
    </lineage>
</organism>
<dbReference type="EMBL" id="KV448135">
    <property type="protein sequence ID" value="OAX43609.1"/>
    <property type="molecule type" value="Genomic_DNA"/>
</dbReference>
<feature type="region of interest" description="Disordered" evidence="1">
    <location>
        <begin position="542"/>
        <end position="662"/>
    </location>
</feature>
<feature type="compositionally biased region" description="Basic and acidic residues" evidence="1">
    <location>
        <begin position="601"/>
        <end position="614"/>
    </location>
</feature>
<sequence length="890" mass="99443">MKRGFLNTQKAKTRVAEAVKSESTGAPQKKSKDKKRDDRDTERVAVDLSMFDPHKLPKSIQAQSPGQSRVIFRVWPRDPNGKAILPSPLRGKEAGNGLDLWGATLYDFYHVCRMPDIIHYVTTSTGSRLAKWMRQAGEITAQDELAWADKEEDPKEIPVADIGELIWCRDLRVALGIYDQFSSRKEVRERAEGKTNVSPSQGTPQSAEEAEAEAKEDCTLPVHDQSDGTGREQAEEAVPVANDRAETAVTANIQLEEPMQVNEAGETSSEKGTDQPADEPVASASDDDSPFNPAYYPSPWPFIPCTNDDHPPILQQRIPLHLLPKKLHVHDPWNHLSIDEGDSDSDTSWLAKVTEDRDIIRTYSLSLSDEGKKTALAAREVAELAEDEAVTGEKVMHIFPAAKEGPTNEPLIEVVLPQRGRKRTQVEEAHLYIAPPPMGKGNHSFVYFAEWELPRDLFCEPQLCRVCIEEDARKQLQALKDQGKWEEFLKGLTEKPEEAPDGGLGVSSGPEPSHASPKRPIGHVTIKEQSLPHETISFIDANDLPSVDLPNTSDGKTTDGNDVEPVVASDADPPADTASHAMETEGTETDVEINVVEEQDVEPRDKGDPKEASKEGCAPGEGKGKGKETLEQYNDDDETTDEEQSEEEQGEEEQSEEEIFTIRPPRIVRVAAYTGPAVRIYTTVKWQDPSGPKCIHGCMRSTDPVPRTATVSVAVKLSIEHDAHLEREAKNYQLFPSHFYEHWNGYNVMPPLHDPVPVGALCPQFYGYYTPDDPTDGTSRPDYLSPILLLEHCGSQIIPEDLNQDDRQECASLLFRFHHAGWLHDSFAERNILWQQGRPTEWPIERRYSQHKSFRLIDFGRSKMIETSGARVGEEDQGLRLLRLHHHTMG</sequence>
<feature type="compositionally biased region" description="Acidic residues" evidence="1">
    <location>
        <begin position="633"/>
        <end position="659"/>
    </location>
</feature>
<accession>A0A1B7NFN2</accession>
<dbReference type="STRING" id="1314800.A0A1B7NFN2"/>
<evidence type="ECO:0000256" key="1">
    <source>
        <dbReference type="SAM" id="MobiDB-lite"/>
    </source>
</evidence>
<dbReference type="AlphaFoldDB" id="A0A1B7NFN2"/>
<gene>
    <name evidence="2" type="ORF">K503DRAFT_765703</name>
</gene>
<evidence type="ECO:0000313" key="3">
    <source>
        <dbReference type="Proteomes" id="UP000092154"/>
    </source>
</evidence>
<dbReference type="InParanoid" id="A0A1B7NFN2"/>
<feature type="compositionally biased region" description="Polar residues" evidence="1">
    <location>
        <begin position="549"/>
        <end position="560"/>
    </location>
</feature>
<reference evidence="2 3" key="1">
    <citation type="submission" date="2016-06" db="EMBL/GenBank/DDBJ databases">
        <title>Comparative genomics of the ectomycorrhizal sister species Rhizopogon vinicolor and Rhizopogon vesiculosus (Basidiomycota: Boletales) reveals a divergence of the mating type B locus.</title>
        <authorList>
            <consortium name="DOE Joint Genome Institute"/>
            <person name="Mujic A.B."/>
            <person name="Kuo A."/>
            <person name="Tritt A."/>
            <person name="Lipzen A."/>
            <person name="Chen C."/>
            <person name="Johnson J."/>
            <person name="Sharma A."/>
            <person name="Barry K."/>
            <person name="Grigoriev I.V."/>
            <person name="Spatafora J.W."/>
        </authorList>
    </citation>
    <scope>NUCLEOTIDE SEQUENCE [LARGE SCALE GENOMIC DNA]</scope>
    <source>
        <strain evidence="2 3">AM-OR11-026</strain>
    </source>
</reference>
<protein>
    <recommendedName>
        <fullName evidence="4">Protein kinase domain-containing protein</fullName>
    </recommendedName>
</protein>
<feature type="compositionally biased region" description="Polar residues" evidence="1">
    <location>
        <begin position="195"/>
        <end position="206"/>
    </location>
</feature>
<feature type="compositionally biased region" description="Basic and acidic residues" evidence="1">
    <location>
        <begin position="34"/>
        <end position="43"/>
    </location>
</feature>
<feature type="compositionally biased region" description="Low complexity" evidence="1">
    <location>
        <begin position="563"/>
        <end position="576"/>
    </location>
</feature>
<dbReference type="OrthoDB" id="5327923at2759"/>